<comment type="function">
    <text evidence="1">Required for ciliogenesis.</text>
</comment>
<reference evidence="14" key="1">
    <citation type="submission" date="2021-05" db="EMBL/GenBank/DDBJ databases">
        <title>The genome of the haptophyte Pavlova lutheri (Diacronema luteri, Pavlovales) - a model for lipid biosynthesis in eukaryotic algae.</title>
        <authorList>
            <person name="Hulatt C.J."/>
            <person name="Posewitz M.C."/>
        </authorList>
    </citation>
    <scope>NUCLEOTIDE SEQUENCE</scope>
    <source>
        <strain evidence="14">NIVA-4/92</strain>
    </source>
</reference>
<keyword evidence="11" id="KW-0325">Glycoprotein</keyword>
<evidence type="ECO:0000256" key="6">
    <source>
        <dbReference type="ARBA" id="ARBA00022692"/>
    </source>
</evidence>
<keyword evidence="12" id="KW-0966">Cell projection</keyword>
<dbReference type="GO" id="GO:0012505">
    <property type="term" value="C:endomembrane system"/>
    <property type="evidence" value="ECO:0007669"/>
    <property type="project" value="UniProtKB-SubCell"/>
</dbReference>
<evidence type="ECO:0000256" key="3">
    <source>
        <dbReference type="ARBA" id="ARBA00004138"/>
    </source>
</evidence>
<dbReference type="Proteomes" id="UP000751190">
    <property type="component" value="Unassembled WGS sequence"/>
</dbReference>
<comment type="caution">
    <text evidence="14">The sequence shown here is derived from an EMBL/GenBank/DDBJ whole genome shotgun (WGS) entry which is preliminary data.</text>
</comment>
<evidence type="ECO:0000256" key="10">
    <source>
        <dbReference type="ARBA" id="ARBA00023136"/>
    </source>
</evidence>
<dbReference type="GO" id="GO:0005929">
    <property type="term" value="C:cilium"/>
    <property type="evidence" value="ECO:0007669"/>
    <property type="project" value="UniProtKB-SubCell"/>
</dbReference>
<accession>A0A8J5X8X1</accession>
<dbReference type="EMBL" id="JAGTXO010000040">
    <property type="protein sequence ID" value="KAG8459464.1"/>
    <property type="molecule type" value="Genomic_DNA"/>
</dbReference>
<feature type="transmembrane region" description="Helical" evidence="13">
    <location>
        <begin position="21"/>
        <end position="38"/>
    </location>
</feature>
<feature type="transmembrane region" description="Helical" evidence="13">
    <location>
        <begin position="50"/>
        <end position="76"/>
    </location>
</feature>
<dbReference type="Pfam" id="PF14935">
    <property type="entry name" value="TMEM138"/>
    <property type="match status" value="1"/>
</dbReference>
<keyword evidence="15" id="KW-1185">Reference proteome</keyword>
<name>A0A8J5X8X1_DIALT</name>
<dbReference type="AlphaFoldDB" id="A0A8J5X8X1"/>
<keyword evidence="8 13" id="KW-1133">Transmembrane helix</keyword>
<evidence type="ECO:0000256" key="9">
    <source>
        <dbReference type="ARBA" id="ARBA00023069"/>
    </source>
</evidence>
<evidence type="ECO:0000256" key="13">
    <source>
        <dbReference type="SAM" id="Phobius"/>
    </source>
</evidence>
<organism evidence="14 15">
    <name type="scientific">Diacronema lutheri</name>
    <name type="common">Unicellular marine alga</name>
    <name type="synonym">Monochrysis lutheri</name>
    <dbReference type="NCBI Taxonomy" id="2081491"/>
    <lineage>
        <taxon>Eukaryota</taxon>
        <taxon>Haptista</taxon>
        <taxon>Haptophyta</taxon>
        <taxon>Pavlovophyceae</taxon>
        <taxon>Pavlovales</taxon>
        <taxon>Pavlovaceae</taxon>
        <taxon>Diacronema</taxon>
    </lineage>
</organism>
<evidence type="ECO:0000256" key="11">
    <source>
        <dbReference type="ARBA" id="ARBA00023180"/>
    </source>
</evidence>
<comment type="similarity">
    <text evidence="4">Belongs to the TMEM138 family.</text>
</comment>
<proteinExistence type="inferred from homology"/>
<dbReference type="PANTHER" id="PTHR13306:SF6">
    <property type="entry name" value="TRANSMEMBRANE PROTEIN 138"/>
    <property type="match status" value="1"/>
</dbReference>
<feature type="transmembrane region" description="Helical" evidence="13">
    <location>
        <begin position="88"/>
        <end position="108"/>
    </location>
</feature>
<dbReference type="GO" id="GO:0030030">
    <property type="term" value="P:cell projection organization"/>
    <property type="evidence" value="ECO:0007669"/>
    <property type="project" value="UniProtKB-KW"/>
</dbReference>
<dbReference type="OMA" id="WVALHNQ"/>
<sequence length="167" mass="18798">MRPPLSGPEVVVPRASYVSKVASLYALLFVDAVLNAVTDTSVLSLELVVFVTFLQVLCRFLALMILFLLATGTVLFRAGMLDVLLRQFGNVLAVSVVSLLLCLGARIFRIVLLLERARVEAYFEFDGYFALYVLHNLMSVLFYHLAISATFRLSDPVFYDPRVWRRA</sequence>
<evidence type="ECO:0000256" key="5">
    <source>
        <dbReference type="ARBA" id="ARBA00014515"/>
    </source>
</evidence>
<evidence type="ECO:0000256" key="8">
    <source>
        <dbReference type="ARBA" id="ARBA00022989"/>
    </source>
</evidence>
<evidence type="ECO:0000256" key="2">
    <source>
        <dbReference type="ARBA" id="ARBA00004127"/>
    </source>
</evidence>
<dbReference type="OrthoDB" id="10461845at2759"/>
<feature type="transmembrane region" description="Helical" evidence="13">
    <location>
        <begin position="128"/>
        <end position="146"/>
    </location>
</feature>
<evidence type="ECO:0000256" key="1">
    <source>
        <dbReference type="ARBA" id="ARBA00003709"/>
    </source>
</evidence>
<keyword evidence="9" id="KW-0969">Cilium</keyword>
<protein>
    <recommendedName>
        <fullName evidence="5">Transmembrane protein 138</fullName>
    </recommendedName>
</protein>
<keyword evidence="6 13" id="KW-0812">Transmembrane</keyword>
<evidence type="ECO:0000256" key="4">
    <source>
        <dbReference type="ARBA" id="ARBA00010572"/>
    </source>
</evidence>
<gene>
    <name evidence="14" type="ORF">KFE25_012799</name>
</gene>
<evidence type="ECO:0000313" key="15">
    <source>
        <dbReference type="Proteomes" id="UP000751190"/>
    </source>
</evidence>
<evidence type="ECO:0000256" key="7">
    <source>
        <dbReference type="ARBA" id="ARBA00022794"/>
    </source>
</evidence>
<keyword evidence="10 13" id="KW-0472">Membrane</keyword>
<keyword evidence="7" id="KW-0970">Cilium biogenesis/degradation</keyword>
<dbReference type="PANTHER" id="PTHR13306">
    <property type="entry name" value="TRANSMEMBRANE PROTEIN 138"/>
    <property type="match status" value="1"/>
</dbReference>
<dbReference type="InterPro" id="IPR024133">
    <property type="entry name" value="TM_138"/>
</dbReference>
<evidence type="ECO:0000313" key="14">
    <source>
        <dbReference type="EMBL" id="KAG8459464.1"/>
    </source>
</evidence>
<comment type="subcellular location">
    <subcellularLocation>
        <location evidence="3">Cell projection</location>
        <location evidence="3">Cilium</location>
    </subcellularLocation>
    <subcellularLocation>
        <location evidence="2">Endomembrane system</location>
        <topology evidence="2">Multi-pass membrane protein</topology>
    </subcellularLocation>
</comment>
<evidence type="ECO:0000256" key="12">
    <source>
        <dbReference type="ARBA" id="ARBA00023273"/>
    </source>
</evidence>